<dbReference type="RefSeq" id="WP_336405360.1">
    <property type="nucleotide sequence ID" value="NZ_JBAPLU010000018.1"/>
</dbReference>
<evidence type="ECO:0000256" key="2">
    <source>
        <dbReference type="SAM" id="MobiDB-lite"/>
    </source>
</evidence>
<gene>
    <name evidence="4" type="ORF">TEK04_16050</name>
</gene>
<keyword evidence="1" id="KW-0378">Hydrolase</keyword>
<reference evidence="4 5" key="1">
    <citation type="submission" date="2024-03" db="EMBL/GenBank/DDBJ databases">
        <title>Draft genome sequence of Klenkia sp. LSe6-5.</title>
        <authorList>
            <person name="Duangmal K."/>
            <person name="Chantavorakit T."/>
        </authorList>
    </citation>
    <scope>NUCLEOTIDE SEQUENCE [LARGE SCALE GENOMIC DNA]</scope>
    <source>
        <strain evidence="4 5">LSe6-5</strain>
    </source>
</reference>
<keyword evidence="5" id="KW-1185">Reference proteome</keyword>
<dbReference type="NCBIfam" id="TIGR00369">
    <property type="entry name" value="unchar_dom_1"/>
    <property type="match status" value="1"/>
</dbReference>
<dbReference type="SUPFAM" id="SSF54637">
    <property type="entry name" value="Thioesterase/thiol ester dehydrase-isomerase"/>
    <property type="match status" value="1"/>
</dbReference>
<feature type="region of interest" description="Disordered" evidence="2">
    <location>
        <begin position="164"/>
        <end position="199"/>
    </location>
</feature>
<dbReference type="InterPro" id="IPR006683">
    <property type="entry name" value="Thioestr_dom"/>
</dbReference>
<dbReference type="InterPro" id="IPR052723">
    <property type="entry name" value="Acyl-CoA_thioesterase_PaaI"/>
</dbReference>
<protein>
    <submittedName>
        <fullName evidence="4">Hotdog fold thioesterase</fullName>
    </submittedName>
</protein>
<evidence type="ECO:0000256" key="1">
    <source>
        <dbReference type="ARBA" id="ARBA00022801"/>
    </source>
</evidence>
<dbReference type="Proteomes" id="UP001361570">
    <property type="component" value="Unassembled WGS sequence"/>
</dbReference>
<evidence type="ECO:0000313" key="5">
    <source>
        <dbReference type="Proteomes" id="UP001361570"/>
    </source>
</evidence>
<dbReference type="PANTHER" id="PTHR42856:SF1">
    <property type="entry name" value="ACYL-COENZYME A THIOESTERASE PAAI"/>
    <property type="match status" value="1"/>
</dbReference>
<dbReference type="Pfam" id="PF03061">
    <property type="entry name" value="4HBT"/>
    <property type="match status" value="1"/>
</dbReference>
<organism evidence="4 5">
    <name type="scientific">Klenkia sesuvii</name>
    <dbReference type="NCBI Taxonomy" id="3103137"/>
    <lineage>
        <taxon>Bacteria</taxon>
        <taxon>Bacillati</taxon>
        <taxon>Actinomycetota</taxon>
        <taxon>Actinomycetes</taxon>
        <taxon>Geodermatophilales</taxon>
        <taxon>Geodermatophilaceae</taxon>
        <taxon>Klenkia</taxon>
    </lineage>
</organism>
<feature type="domain" description="Thioesterase" evidence="3">
    <location>
        <begin position="64"/>
        <end position="138"/>
    </location>
</feature>
<dbReference type="PANTHER" id="PTHR42856">
    <property type="entry name" value="ACYL-COENZYME A THIOESTERASE PAAI"/>
    <property type="match status" value="1"/>
</dbReference>
<dbReference type="CDD" id="cd03443">
    <property type="entry name" value="PaaI_thioesterase"/>
    <property type="match status" value="1"/>
</dbReference>
<dbReference type="EMBL" id="JBAPLU010000018">
    <property type="protein sequence ID" value="MEI4273238.1"/>
    <property type="molecule type" value="Genomic_DNA"/>
</dbReference>
<dbReference type="InterPro" id="IPR029069">
    <property type="entry name" value="HotDog_dom_sf"/>
</dbReference>
<evidence type="ECO:0000259" key="3">
    <source>
        <dbReference type="Pfam" id="PF03061"/>
    </source>
</evidence>
<dbReference type="InterPro" id="IPR003736">
    <property type="entry name" value="PAAI_dom"/>
</dbReference>
<dbReference type="Gene3D" id="3.10.129.10">
    <property type="entry name" value="Hotdog Thioesterase"/>
    <property type="match status" value="1"/>
</dbReference>
<comment type="caution">
    <text evidence="4">The sequence shown here is derived from an EMBL/GenBank/DDBJ whole genome shotgun (WGS) entry which is preliminary data.</text>
</comment>
<evidence type="ECO:0000313" key="4">
    <source>
        <dbReference type="EMBL" id="MEI4273238.1"/>
    </source>
</evidence>
<proteinExistence type="predicted"/>
<name>A0ABU8DX79_9ACTN</name>
<sequence>MADVPEPDTERPVPLRSSDISPELFAALAADPLAAQLGIRLEQVSPGYARASMTVGPAHLNAVGTAHGGATMALLDVVHAAVSNSHGTVAVAQDVHTEFLAPGRPGDVLTAVGTEVHRSARTAVYRIEATSADGRLVATALARVFRLGTPWAVEEEVVAMVAPPPVPPTLQISTVEHPPPSPGEGTNPAGATPAPNELR</sequence>
<accession>A0ABU8DX79</accession>